<dbReference type="EMBL" id="AOIO01000038">
    <property type="protein sequence ID" value="ELY98598.1"/>
    <property type="molecule type" value="Genomic_DNA"/>
</dbReference>
<gene>
    <name evidence="1" type="ORF">C481_16747</name>
</gene>
<accession>M0AMJ8</accession>
<dbReference type="STRING" id="29540.C481_16747"/>
<keyword evidence="2" id="KW-1185">Reference proteome</keyword>
<sequence length="85" mass="9325">MVSTLKLNEIDAAFETLTYPVTSDDAADEFSDTTLVLADGERNLGSLLRQLQADHFETADELETELHNVLPREAVGEPFQSEGEG</sequence>
<evidence type="ECO:0000313" key="1">
    <source>
        <dbReference type="EMBL" id="ELY98598.1"/>
    </source>
</evidence>
<dbReference type="eggNOG" id="arCOG03020">
    <property type="taxonomic scope" value="Archaea"/>
</dbReference>
<name>M0AMJ8_NATA1</name>
<organism evidence="1 2">
    <name type="scientific">Natrialba asiatica (strain ATCC 700177 / DSM 12278 / JCM 9576 / FERM P-10747 / NBRC 102637 / 172P1)</name>
    <dbReference type="NCBI Taxonomy" id="29540"/>
    <lineage>
        <taxon>Archaea</taxon>
        <taxon>Methanobacteriati</taxon>
        <taxon>Methanobacteriota</taxon>
        <taxon>Stenosarchaea group</taxon>
        <taxon>Halobacteria</taxon>
        <taxon>Halobacteriales</taxon>
        <taxon>Natrialbaceae</taxon>
        <taxon>Natrialba</taxon>
    </lineage>
</organism>
<dbReference type="Pfam" id="PF19102">
    <property type="entry name" value="DUF5789"/>
    <property type="match status" value="1"/>
</dbReference>
<reference evidence="1 2" key="1">
    <citation type="journal article" date="2014" name="PLoS Genet.">
        <title>Phylogenetically driven sequencing of extremely halophilic archaea reveals strategies for static and dynamic osmo-response.</title>
        <authorList>
            <person name="Becker E.A."/>
            <person name="Seitzer P.M."/>
            <person name="Tritt A."/>
            <person name="Larsen D."/>
            <person name="Krusor M."/>
            <person name="Yao A.I."/>
            <person name="Wu D."/>
            <person name="Madern D."/>
            <person name="Eisen J.A."/>
            <person name="Darling A.E."/>
            <person name="Facciotti M.T."/>
        </authorList>
    </citation>
    <scope>NUCLEOTIDE SEQUENCE [LARGE SCALE GENOMIC DNA]</scope>
    <source>
        <strain evidence="1 2">DSM 12278</strain>
    </source>
</reference>
<dbReference type="InterPro" id="IPR043899">
    <property type="entry name" value="DUF5789"/>
</dbReference>
<dbReference type="Proteomes" id="UP000011554">
    <property type="component" value="Unassembled WGS sequence"/>
</dbReference>
<evidence type="ECO:0000313" key="2">
    <source>
        <dbReference type="Proteomes" id="UP000011554"/>
    </source>
</evidence>
<evidence type="ECO:0008006" key="3">
    <source>
        <dbReference type="Google" id="ProtNLM"/>
    </source>
</evidence>
<dbReference type="RefSeq" id="WP_006110449.1">
    <property type="nucleotide sequence ID" value="NZ_AOIO01000038.1"/>
</dbReference>
<protein>
    <recommendedName>
        <fullName evidence="3">DUF2795 domain-containing protein</fullName>
    </recommendedName>
</protein>
<proteinExistence type="predicted"/>
<dbReference type="PATRIC" id="fig|29540.5.peg.3412"/>
<dbReference type="OrthoDB" id="227978at2157"/>
<comment type="caution">
    <text evidence="1">The sequence shown here is derived from an EMBL/GenBank/DDBJ whole genome shotgun (WGS) entry which is preliminary data.</text>
</comment>
<dbReference type="AlphaFoldDB" id="M0AMJ8"/>